<dbReference type="RefSeq" id="WP_082723659.1">
    <property type="nucleotide sequence ID" value="NZ_JAJA02000001.1"/>
</dbReference>
<organism evidence="7 8">
    <name type="scientific">Lysobacter capsici AZ78</name>
    <dbReference type="NCBI Taxonomy" id="1444315"/>
    <lineage>
        <taxon>Bacteria</taxon>
        <taxon>Pseudomonadati</taxon>
        <taxon>Pseudomonadota</taxon>
        <taxon>Gammaproteobacteria</taxon>
        <taxon>Lysobacterales</taxon>
        <taxon>Lysobacteraceae</taxon>
        <taxon>Lysobacter</taxon>
    </lineage>
</organism>
<protein>
    <submittedName>
        <fullName evidence="7">Cytochrome c family protein</fullName>
    </submittedName>
</protein>
<reference evidence="7 8" key="1">
    <citation type="journal article" date="2014" name="Genome Announc.">
        <title>Draft Genome Sequence of Lysobacter capsici AZ78, a Bacterium Antagonistic to Plant-Pathogenic Oomycetes.</title>
        <authorList>
            <person name="Puopolo G."/>
            <person name="Sonego P."/>
            <person name="Engelen K."/>
            <person name="Pertot I."/>
        </authorList>
    </citation>
    <scope>NUCLEOTIDE SEQUENCE [LARGE SCALE GENOMIC DNA]</scope>
    <source>
        <strain evidence="7 8">AZ78</strain>
    </source>
</reference>
<evidence type="ECO:0000313" key="8">
    <source>
        <dbReference type="Proteomes" id="UP000023435"/>
    </source>
</evidence>
<evidence type="ECO:0000256" key="4">
    <source>
        <dbReference type="PROSITE-ProRule" id="PRU00433"/>
    </source>
</evidence>
<evidence type="ECO:0000256" key="2">
    <source>
        <dbReference type="ARBA" id="ARBA00022723"/>
    </source>
</evidence>
<keyword evidence="2 4" id="KW-0479">Metal-binding</keyword>
<dbReference type="SUPFAM" id="SSF46626">
    <property type="entry name" value="Cytochrome c"/>
    <property type="match status" value="1"/>
</dbReference>
<proteinExistence type="predicted"/>
<evidence type="ECO:0000256" key="5">
    <source>
        <dbReference type="SAM" id="MobiDB-lite"/>
    </source>
</evidence>
<feature type="compositionally biased region" description="Basic and acidic residues" evidence="5">
    <location>
        <begin position="192"/>
        <end position="206"/>
    </location>
</feature>
<evidence type="ECO:0000256" key="3">
    <source>
        <dbReference type="ARBA" id="ARBA00023004"/>
    </source>
</evidence>
<evidence type="ECO:0000313" key="7">
    <source>
        <dbReference type="EMBL" id="KWS05608.1"/>
    </source>
</evidence>
<dbReference type="Proteomes" id="UP000023435">
    <property type="component" value="Unassembled WGS sequence"/>
</dbReference>
<gene>
    <name evidence="7" type="ORF">AZ78_3160</name>
</gene>
<sequence>MNVAARSILAVAVAAGFISLVGAIAVYSGAYNVAADEPHTRAVYALLETARVRSIAVRADALRVPADLGDEARIRQGAGNYAAMCTGCHLAPGLEPTELSKGLYPAPPDLTRKTVSAGEAFWVIKHGIKASGMPAWGRSMGDDYIWNLAAFLQQLPKLDRPKYEALVAASGGHSHGGGETGGHAHAAEAMDHDGATPRDHAGHDAMSEASGPSPARSATPHTHADGKPHAHASAATPRQPTSSQNRPAADTHADMAQPATPAKPSSTTEDSHEHQH</sequence>
<dbReference type="OrthoDB" id="9765171at2"/>
<dbReference type="AlphaFoldDB" id="A0A108UAK3"/>
<dbReference type="GO" id="GO:0046872">
    <property type="term" value="F:metal ion binding"/>
    <property type="evidence" value="ECO:0007669"/>
    <property type="project" value="UniProtKB-KW"/>
</dbReference>
<dbReference type="GO" id="GO:0020037">
    <property type="term" value="F:heme binding"/>
    <property type="evidence" value="ECO:0007669"/>
    <property type="project" value="InterPro"/>
</dbReference>
<feature type="domain" description="Cytochrome c" evidence="6">
    <location>
        <begin position="72"/>
        <end position="156"/>
    </location>
</feature>
<dbReference type="InterPro" id="IPR009056">
    <property type="entry name" value="Cyt_c-like_dom"/>
</dbReference>
<feature type="region of interest" description="Disordered" evidence="5">
    <location>
        <begin position="192"/>
        <end position="276"/>
    </location>
</feature>
<feature type="compositionally biased region" description="Polar residues" evidence="5">
    <location>
        <begin position="236"/>
        <end position="246"/>
    </location>
</feature>
<dbReference type="GO" id="GO:0009055">
    <property type="term" value="F:electron transfer activity"/>
    <property type="evidence" value="ECO:0007669"/>
    <property type="project" value="InterPro"/>
</dbReference>
<dbReference type="PROSITE" id="PS51007">
    <property type="entry name" value="CYTC"/>
    <property type="match status" value="1"/>
</dbReference>
<dbReference type="Pfam" id="PF13442">
    <property type="entry name" value="Cytochrome_CBB3"/>
    <property type="match status" value="1"/>
</dbReference>
<evidence type="ECO:0000256" key="1">
    <source>
        <dbReference type="ARBA" id="ARBA00022617"/>
    </source>
</evidence>
<keyword evidence="8" id="KW-1185">Reference proteome</keyword>
<name>A0A108UAK3_9GAMM</name>
<keyword evidence="1 4" id="KW-0349">Heme</keyword>
<evidence type="ECO:0000259" key="6">
    <source>
        <dbReference type="PROSITE" id="PS51007"/>
    </source>
</evidence>
<dbReference type="EMBL" id="JAJA02000001">
    <property type="protein sequence ID" value="KWS05608.1"/>
    <property type="molecule type" value="Genomic_DNA"/>
</dbReference>
<dbReference type="InterPro" id="IPR036909">
    <property type="entry name" value="Cyt_c-like_dom_sf"/>
</dbReference>
<accession>A0A108UAK3</accession>
<dbReference type="Gene3D" id="1.10.760.10">
    <property type="entry name" value="Cytochrome c-like domain"/>
    <property type="match status" value="1"/>
</dbReference>
<comment type="caution">
    <text evidence="7">The sequence shown here is derived from an EMBL/GenBank/DDBJ whole genome shotgun (WGS) entry which is preliminary data.</text>
</comment>
<keyword evidence="3 4" id="KW-0408">Iron</keyword>